<dbReference type="GO" id="GO:0003700">
    <property type="term" value="F:DNA-binding transcription factor activity"/>
    <property type="evidence" value="ECO:0007669"/>
    <property type="project" value="InterPro"/>
</dbReference>
<evidence type="ECO:0000256" key="2">
    <source>
        <dbReference type="ARBA" id="ARBA00023163"/>
    </source>
</evidence>
<dbReference type="Proteomes" id="UP000468420">
    <property type="component" value="Unassembled WGS sequence"/>
</dbReference>
<protein>
    <submittedName>
        <fullName evidence="4">AraC family transcriptional regulator</fullName>
    </submittedName>
</protein>
<dbReference type="AlphaFoldDB" id="A0A6N6JYY4"/>
<accession>A0A6N6JYY4</accession>
<dbReference type="InterPro" id="IPR018060">
    <property type="entry name" value="HTH_AraC"/>
</dbReference>
<organism evidence="4 5">
    <name type="scientific">Citrobacter pasteurii</name>
    <dbReference type="NCBI Taxonomy" id="1563222"/>
    <lineage>
        <taxon>Bacteria</taxon>
        <taxon>Pseudomonadati</taxon>
        <taxon>Pseudomonadota</taxon>
        <taxon>Gammaproteobacteria</taxon>
        <taxon>Enterobacterales</taxon>
        <taxon>Enterobacteriaceae</taxon>
        <taxon>Citrobacter</taxon>
    </lineage>
</organism>
<keyword evidence="2" id="KW-0804">Transcription</keyword>
<dbReference type="EMBL" id="QRDC01000019">
    <property type="protein sequence ID" value="KAA1275662.1"/>
    <property type="molecule type" value="Genomic_DNA"/>
</dbReference>
<evidence type="ECO:0000256" key="1">
    <source>
        <dbReference type="ARBA" id="ARBA00023015"/>
    </source>
</evidence>
<dbReference type="SMART" id="SM00342">
    <property type="entry name" value="HTH_ARAC"/>
    <property type="match status" value="1"/>
</dbReference>
<keyword evidence="1" id="KW-0805">Transcription regulation</keyword>
<dbReference type="Gene3D" id="1.10.10.60">
    <property type="entry name" value="Homeodomain-like"/>
    <property type="match status" value="1"/>
</dbReference>
<dbReference type="PROSITE" id="PS01124">
    <property type="entry name" value="HTH_ARAC_FAMILY_2"/>
    <property type="match status" value="1"/>
</dbReference>
<proteinExistence type="predicted"/>
<gene>
    <name evidence="4" type="ORF">DXF85_20200</name>
</gene>
<dbReference type="GO" id="GO:0043565">
    <property type="term" value="F:sequence-specific DNA binding"/>
    <property type="evidence" value="ECO:0007669"/>
    <property type="project" value="InterPro"/>
</dbReference>
<dbReference type="PANTHER" id="PTHR11019:SF159">
    <property type="entry name" value="TRANSCRIPTIONAL REGULATOR-RELATED"/>
    <property type="match status" value="1"/>
</dbReference>
<feature type="domain" description="HTH araC/xylS-type" evidence="3">
    <location>
        <begin position="1"/>
        <end position="75"/>
    </location>
</feature>
<name>A0A6N6JYY4_9ENTR</name>
<evidence type="ECO:0000313" key="4">
    <source>
        <dbReference type="EMBL" id="KAA1275662.1"/>
    </source>
</evidence>
<dbReference type="Pfam" id="PF12833">
    <property type="entry name" value="HTH_18"/>
    <property type="match status" value="1"/>
</dbReference>
<comment type="caution">
    <text evidence="4">The sequence shown here is derived from an EMBL/GenBank/DDBJ whole genome shotgun (WGS) entry which is preliminary data.</text>
</comment>
<dbReference type="PANTHER" id="PTHR11019">
    <property type="entry name" value="HTH-TYPE TRANSCRIPTIONAL REGULATOR NIMR"/>
    <property type="match status" value="1"/>
</dbReference>
<dbReference type="SUPFAM" id="SSF46689">
    <property type="entry name" value="Homeodomain-like"/>
    <property type="match status" value="1"/>
</dbReference>
<reference evidence="4 5" key="1">
    <citation type="submission" date="2018-08" db="EMBL/GenBank/DDBJ databases">
        <title>Complete genomic analysis of a Citrobacter pasteurii isolated from cockles (Cerastoderma edule) containing a new chromosomic qnrB allele.</title>
        <authorList>
            <person name="Rodrigues A."/>
            <person name="Baptista T."/>
            <person name="Quesada A."/>
            <person name="Campos M.J."/>
        </authorList>
    </citation>
    <scope>NUCLEOTIDE SEQUENCE [LARGE SCALE GENOMIC DNA]</scope>
    <source>
        <strain evidence="4 5">BA18</strain>
    </source>
</reference>
<evidence type="ECO:0000313" key="5">
    <source>
        <dbReference type="Proteomes" id="UP000468420"/>
    </source>
</evidence>
<evidence type="ECO:0000259" key="3">
    <source>
        <dbReference type="PROSITE" id="PS01124"/>
    </source>
</evidence>
<sequence>MAGACERTISRIFIRDAGMNYQTWRQQFRLLKAMEMAEGDAISQVAQQLEFVSASAFIVFFRQLTGTTPTRYHGGIIPQKD</sequence>
<dbReference type="InterPro" id="IPR009057">
    <property type="entry name" value="Homeodomain-like_sf"/>
</dbReference>